<evidence type="ECO:0000256" key="9">
    <source>
        <dbReference type="SAM" id="SignalP"/>
    </source>
</evidence>
<dbReference type="Proteomes" id="UP000238949">
    <property type="component" value="Unassembled WGS sequence"/>
</dbReference>
<dbReference type="InterPro" id="IPR004852">
    <property type="entry name" value="Di-haem_cyt_c_peroxidsae"/>
</dbReference>
<keyword evidence="4 9" id="KW-0732">Signal</keyword>
<evidence type="ECO:0000256" key="4">
    <source>
        <dbReference type="ARBA" id="ARBA00022729"/>
    </source>
</evidence>
<feature type="region of interest" description="Disordered" evidence="8">
    <location>
        <begin position="297"/>
        <end position="319"/>
    </location>
</feature>
<dbReference type="GO" id="GO:0030313">
    <property type="term" value="C:cell envelope"/>
    <property type="evidence" value="ECO:0007669"/>
    <property type="project" value="UniProtKB-SubCell"/>
</dbReference>
<dbReference type="SUPFAM" id="SSF46626">
    <property type="entry name" value="Cytochrome c"/>
    <property type="match status" value="2"/>
</dbReference>
<evidence type="ECO:0000256" key="2">
    <source>
        <dbReference type="ARBA" id="ARBA00022617"/>
    </source>
</evidence>
<dbReference type="GO" id="GO:0009055">
    <property type="term" value="F:electron transfer activity"/>
    <property type="evidence" value="ECO:0007669"/>
    <property type="project" value="InterPro"/>
</dbReference>
<dbReference type="Pfam" id="PF03150">
    <property type="entry name" value="CCP_MauG"/>
    <property type="match status" value="1"/>
</dbReference>
<comment type="caution">
    <text evidence="11">The sequence shown here is derived from an EMBL/GenBank/DDBJ whole genome shotgun (WGS) entry which is preliminary data.</text>
</comment>
<dbReference type="GO" id="GO:0020037">
    <property type="term" value="F:heme binding"/>
    <property type="evidence" value="ECO:0007669"/>
    <property type="project" value="InterPro"/>
</dbReference>
<reference evidence="12" key="1">
    <citation type="journal article" date="2020" name="Int. J. Syst. Evol. Microbiol.">
        <title>Alteromonas alba sp. nov., a marine bacterium isolated from the seawater of the West Pacific Ocean.</title>
        <authorList>
            <person name="Sun C."/>
            <person name="Wu Y.-H."/>
            <person name="Xamxidin M."/>
            <person name="Cheng H."/>
            <person name="Xu X.-W."/>
        </authorList>
    </citation>
    <scope>NUCLEOTIDE SEQUENCE [LARGE SCALE GENOMIC DNA]</scope>
    <source>
        <strain evidence="12">190</strain>
    </source>
</reference>
<dbReference type="OrthoDB" id="9805202at2"/>
<evidence type="ECO:0000313" key="12">
    <source>
        <dbReference type="Proteomes" id="UP000238949"/>
    </source>
</evidence>
<dbReference type="InterPro" id="IPR009056">
    <property type="entry name" value="Cyt_c-like_dom"/>
</dbReference>
<keyword evidence="11" id="KW-0575">Peroxidase</keyword>
<dbReference type="InterPro" id="IPR051395">
    <property type="entry name" value="Cytochrome_c_Peroxidase/MauG"/>
</dbReference>
<keyword evidence="3 7" id="KW-0479">Metal-binding</keyword>
<keyword evidence="5" id="KW-0560">Oxidoreductase</keyword>
<feature type="compositionally biased region" description="Basic and acidic residues" evidence="8">
    <location>
        <begin position="306"/>
        <end position="319"/>
    </location>
</feature>
<dbReference type="GO" id="GO:0004130">
    <property type="term" value="F:cytochrome-c peroxidase activity"/>
    <property type="evidence" value="ECO:0007669"/>
    <property type="project" value="TreeGrafter"/>
</dbReference>
<dbReference type="EMBL" id="PVNP01000047">
    <property type="protein sequence ID" value="PRO74586.1"/>
    <property type="molecule type" value="Genomic_DNA"/>
</dbReference>
<keyword evidence="12" id="KW-1185">Reference proteome</keyword>
<organism evidence="11 12">
    <name type="scientific">Alteromonas alba</name>
    <dbReference type="NCBI Taxonomy" id="2079529"/>
    <lineage>
        <taxon>Bacteria</taxon>
        <taxon>Pseudomonadati</taxon>
        <taxon>Pseudomonadota</taxon>
        <taxon>Gammaproteobacteria</taxon>
        <taxon>Alteromonadales</taxon>
        <taxon>Alteromonadaceae</taxon>
        <taxon>Alteromonas/Salinimonas group</taxon>
        <taxon>Alteromonas</taxon>
    </lineage>
</organism>
<comment type="subcellular location">
    <subcellularLocation>
        <location evidence="1">Cell envelope</location>
    </subcellularLocation>
</comment>
<evidence type="ECO:0000256" key="7">
    <source>
        <dbReference type="PROSITE-ProRule" id="PRU00433"/>
    </source>
</evidence>
<evidence type="ECO:0000256" key="8">
    <source>
        <dbReference type="SAM" id="MobiDB-lite"/>
    </source>
</evidence>
<evidence type="ECO:0000259" key="10">
    <source>
        <dbReference type="PROSITE" id="PS51007"/>
    </source>
</evidence>
<sequence>MMKLNSSLLCVSALFLSVVHSGLAEDLPSPVVDSDYHYNGAPDEELVELGRMLFFDKIMSGNQNISCATCHNPLTFSADGLSLGVGEGGKGLGRYRDTGEGDDAVEGRIGRHAPHLYNLGAKEFTHMNWNGIHFEENGVVNTAANRDTPPDLHNVLAGQALFPILNQNEMLGDPIENEIVARLILSRNNSFPPLWNAYMERLRVNPDYVRLFDAAFDDVRRPADIKIQHYANAVAAFQTVAFRSDNSPFDAYLRGDSEAMTAQQVRGMDLFYGAANCSSCHSGKFQTDHQFYGIAIPQVGPGGEGRTPHQDRGRAEATRMDEDWGKFRTPSLRNVALTAPYGHTGAYATLRGIVMHHLDPLTALENYDPSQLVKPSREDLDEGDLIGHDDLSLRQIVIDANDLQPVSLTAAEVDDLLAFLEALTDLSVMEDLELIPQSVPSGLPVKD</sequence>
<keyword evidence="2 7" id="KW-0349">Heme</keyword>
<dbReference type="GO" id="GO:0046872">
    <property type="term" value="F:metal ion binding"/>
    <property type="evidence" value="ECO:0007669"/>
    <property type="project" value="UniProtKB-KW"/>
</dbReference>
<evidence type="ECO:0000256" key="1">
    <source>
        <dbReference type="ARBA" id="ARBA00004196"/>
    </source>
</evidence>
<dbReference type="Gene3D" id="1.10.760.10">
    <property type="entry name" value="Cytochrome c-like domain"/>
    <property type="match status" value="2"/>
</dbReference>
<name>A0A2S9VDS8_9ALTE</name>
<feature type="chain" id="PRO_5015493256" evidence="9">
    <location>
        <begin position="25"/>
        <end position="447"/>
    </location>
</feature>
<dbReference type="RefSeq" id="WP_105933737.1">
    <property type="nucleotide sequence ID" value="NZ_PVNP01000047.1"/>
</dbReference>
<dbReference type="InterPro" id="IPR036909">
    <property type="entry name" value="Cyt_c-like_dom_sf"/>
</dbReference>
<proteinExistence type="predicted"/>
<dbReference type="AlphaFoldDB" id="A0A2S9VDS8"/>
<feature type="domain" description="Cytochrome c" evidence="10">
    <location>
        <begin position="262"/>
        <end position="424"/>
    </location>
</feature>
<evidence type="ECO:0000313" key="11">
    <source>
        <dbReference type="EMBL" id="PRO74586.1"/>
    </source>
</evidence>
<keyword evidence="6 7" id="KW-0408">Iron</keyword>
<dbReference type="PROSITE" id="PS51007">
    <property type="entry name" value="CYTC"/>
    <property type="match status" value="1"/>
</dbReference>
<evidence type="ECO:0000256" key="6">
    <source>
        <dbReference type="ARBA" id="ARBA00023004"/>
    </source>
</evidence>
<feature type="signal peptide" evidence="9">
    <location>
        <begin position="1"/>
        <end position="24"/>
    </location>
</feature>
<evidence type="ECO:0000256" key="5">
    <source>
        <dbReference type="ARBA" id="ARBA00023002"/>
    </source>
</evidence>
<dbReference type="PANTHER" id="PTHR30600">
    <property type="entry name" value="CYTOCHROME C PEROXIDASE-RELATED"/>
    <property type="match status" value="1"/>
</dbReference>
<protein>
    <submittedName>
        <fullName evidence="11">Cytochrome-c peroxidase</fullName>
    </submittedName>
</protein>
<evidence type="ECO:0000256" key="3">
    <source>
        <dbReference type="ARBA" id="ARBA00022723"/>
    </source>
</evidence>
<dbReference type="PANTHER" id="PTHR30600:SF10">
    <property type="entry name" value="BLL6722 PROTEIN"/>
    <property type="match status" value="1"/>
</dbReference>
<gene>
    <name evidence="11" type="ORF">C6Y40_05615</name>
</gene>
<accession>A0A2S9VDS8</accession>